<evidence type="ECO:0000313" key="2">
    <source>
        <dbReference type="EMBL" id="KAF3807324.1"/>
    </source>
</evidence>
<evidence type="ECO:0000313" key="3">
    <source>
        <dbReference type="Proteomes" id="UP000613401"/>
    </source>
</evidence>
<reference evidence="2" key="1">
    <citation type="journal article" date="2020" name="Phytopathology">
        <title>Genome sequence and comparative analysis of Colletotrichum gloeosporioides isolated from Liriodendron leaves.</title>
        <authorList>
            <person name="Fu F.F."/>
            <person name="Hao Z."/>
            <person name="Wang P."/>
            <person name="Lu Y."/>
            <person name="Xue L.J."/>
            <person name="Wei G."/>
            <person name="Tian Y."/>
            <person name="Baishi H."/>
            <person name="Xu H."/>
            <person name="Shi J."/>
            <person name="Cheng T."/>
            <person name="Wang G."/>
            <person name="Yi Y."/>
            <person name="Chen J."/>
        </authorList>
    </citation>
    <scope>NUCLEOTIDE SEQUENCE</scope>
    <source>
        <strain evidence="2">Lc1</strain>
    </source>
</reference>
<organism evidence="2 3">
    <name type="scientific">Colletotrichum gloeosporioides</name>
    <name type="common">Anthracnose fungus</name>
    <name type="synonym">Glomerella cingulata</name>
    <dbReference type="NCBI Taxonomy" id="474922"/>
    <lineage>
        <taxon>Eukaryota</taxon>
        <taxon>Fungi</taxon>
        <taxon>Dikarya</taxon>
        <taxon>Ascomycota</taxon>
        <taxon>Pezizomycotina</taxon>
        <taxon>Sordariomycetes</taxon>
        <taxon>Hypocreomycetidae</taxon>
        <taxon>Glomerellales</taxon>
        <taxon>Glomerellaceae</taxon>
        <taxon>Colletotrichum</taxon>
        <taxon>Colletotrichum gloeosporioides species complex</taxon>
    </lineage>
</organism>
<feature type="compositionally biased region" description="Polar residues" evidence="1">
    <location>
        <begin position="12"/>
        <end position="26"/>
    </location>
</feature>
<feature type="compositionally biased region" description="Polar residues" evidence="1">
    <location>
        <begin position="176"/>
        <end position="185"/>
    </location>
</feature>
<feature type="compositionally biased region" description="Polar residues" evidence="1">
    <location>
        <begin position="62"/>
        <end position="74"/>
    </location>
</feature>
<sequence length="212" mass="23034">MVSSSSKRKADLQQQQGTAGQNNRGSMSYPYQPYDAQQTANPPPQPIPCHSSSHHFGMGHSQTANPHSSPQNATAGEPDGYWYQPAAQQQMDWNATLPSQPYVGSGNDFSTAHPDPAMGDAIPSAYYSSSMQSASTGFSVGTPSSQDFGHMGAWNPHGTNFDIVPAQEDPRGRNPIQLNLQNLPARSERSMSTHVNRPSRYEFPPTTRDLSN</sequence>
<evidence type="ECO:0000256" key="1">
    <source>
        <dbReference type="SAM" id="MobiDB-lite"/>
    </source>
</evidence>
<keyword evidence="3" id="KW-1185">Reference proteome</keyword>
<proteinExistence type="predicted"/>
<dbReference type="Proteomes" id="UP000613401">
    <property type="component" value="Unassembled WGS sequence"/>
</dbReference>
<feature type="region of interest" description="Disordered" evidence="1">
    <location>
        <begin position="1"/>
        <end position="79"/>
    </location>
</feature>
<feature type="region of interest" description="Disordered" evidence="1">
    <location>
        <begin position="165"/>
        <end position="212"/>
    </location>
</feature>
<dbReference type="AlphaFoldDB" id="A0A8H4CNW0"/>
<dbReference type="RefSeq" id="XP_045266483.1">
    <property type="nucleotide sequence ID" value="XM_045408740.1"/>
</dbReference>
<feature type="compositionally biased region" description="Low complexity" evidence="1">
    <location>
        <begin position="50"/>
        <end position="61"/>
    </location>
</feature>
<dbReference type="GeneID" id="69015921"/>
<gene>
    <name evidence="2" type="ORF">GCG54_00008781</name>
</gene>
<dbReference type="EMBL" id="WVTB01000030">
    <property type="protein sequence ID" value="KAF3807324.1"/>
    <property type="molecule type" value="Genomic_DNA"/>
</dbReference>
<protein>
    <submittedName>
        <fullName evidence="2">Uncharacterized protein</fullName>
    </submittedName>
</protein>
<accession>A0A8H4CNW0</accession>
<reference evidence="2" key="2">
    <citation type="submission" date="2020-03" db="EMBL/GenBank/DDBJ databases">
        <authorList>
            <person name="Fu F.-F."/>
            <person name="Chen J."/>
        </authorList>
    </citation>
    <scope>NUCLEOTIDE SEQUENCE</scope>
    <source>
        <strain evidence="2">Lc1</strain>
    </source>
</reference>
<comment type="caution">
    <text evidence="2">The sequence shown here is derived from an EMBL/GenBank/DDBJ whole genome shotgun (WGS) entry which is preliminary data.</text>
</comment>
<name>A0A8H4CNW0_COLGL</name>